<dbReference type="AlphaFoldDB" id="A0A3B1JWC8"/>
<dbReference type="PANTHER" id="PTHR32046">
    <property type="entry name" value="G DOMAIN-CONTAINING PROTEIN"/>
    <property type="match status" value="1"/>
</dbReference>
<evidence type="ECO:0000259" key="4">
    <source>
        <dbReference type="Pfam" id="PF04548"/>
    </source>
</evidence>
<dbReference type="SUPFAM" id="SSF52540">
    <property type="entry name" value="P-loop containing nucleoside triphosphate hydrolases"/>
    <property type="match status" value="2"/>
</dbReference>
<reference evidence="5" key="4">
    <citation type="submission" date="2025-09" db="UniProtKB">
        <authorList>
            <consortium name="Ensembl"/>
        </authorList>
    </citation>
    <scope>IDENTIFICATION</scope>
</reference>
<proteinExistence type="inferred from homology"/>
<dbReference type="InterPro" id="IPR027417">
    <property type="entry name" value="P-loop_NTPase"/>
</dbReference>
<dbReference type="InParanoid" id="A0A3B1JWC8"/>
<dbReference type="Bgee" id="ENSAMXG00000034407">
    <property type="expression patterns" value="Expressed in pharyngeal gill"/>
</dbReference>
<evidence type="ECO:0000256" key="2">
    <source>
        <dbReference type="ARBA" id="ARBA00022741"/>
    </source>
</evidence>
<dbReference type="InterPro" id="IPR025662">
    <property type="entry name" value="Sigma_54_int_dom_ATP-bd_1"/>
</dbReference>
<dbReference type="PROSITE" id="PS00675">
    <property type="entry name" value="SIGMA54_INTERACT_1"/>
    <property type="match status" value="1"/>
</dbReference>
<reference evidence="6" key="2">
    <citation type="journal article" date="2014" name="Nat. Commun.">
        <title>The cavefish genome reveals candidate genes for eye loss.</title>
        <authorList>
            <person name="McGaugh S.E."/>
            <person name="Gross J.B."/>
            <person name="Aken B."/>
            <person name="Blin M."/>
            <person name="Borowsky R."/>
            <person name="Chalopin D."/>
            <person name="Hinaux H."/>
            <person name="Jeffery W.R."/>
            <person name="Keene A."/>
            <person name="Ma L."/>
            <person name="Minx P."/>
            <person name="Murphy D."/>
            <person name="O'Quin K.E."/>
            <person name="Retaux S."/>
            <person name="Rohner N."/>
            <person name="Searle S.M."/>
            <person name="Stahl B.A."/>
            <person name="Tabin C."/>
            <person name="Volff J.N."/>
            <person name="Yoshizawa M."/>
            <person name="Warren W.C."/>
        </authorList>
    </citation>
    <scope>NUCLEOTIDE SEQUENCE [LARGE SCALE GENOMIC DNA]</scope>
    <source>
        <strain evidence="6">female</strain>
    </source>
</reference>
<dbReference type="PANTHER" id="PTHR32046:SF11">
    <property type="entry name" value="IMMUNE-ASSOCIATED NUCLEOTIDE-BINDING PROTEIN 10-LIKE"/>
    <property type="match status" value="1"/>
</dbReference>
<organism evidence="5 6">
    <name type="scientific">Astyanax mexicanus</name>
    <name type="common">Blind cave fish</name>
    <name type="synonym">Astyanax fasciatus mexicanus</name>
    <dbReference type="NCBI Taxonomy" id="7994"/>
    <lineage>
        <taxon>Eukaryota</taxon>
        <taxon>Metazoa</taxon>
        <taxon>Chordata</taxon>
        <taxon>Craniata</taxon>
        <taxon>Vertebrata</taxon>
        <taxon>Euteleostomi</taxon>
        <taxon>Actinopterygii</taxon>
        <taxon>Neopterygii</taxon>
        <taxon>Teleostei</taxon>
        <taxon>Ostariophysi</taxon>
        <taxon>Characiformes</taxon>
        <taxon>Characoidei</taxon>
        <taxon>Acestrorhamphidae</taxon>
        <taxon>Acestrorhamphinae</taxon>
        <taxon>Astyanax</taxon>
    </lineage>
</organism>
<dbReference type="STRING" id="7994.ENSAMXP00000045639"/>
<evidence type="ECO:0000313" key="6">
    <source>
        <dbReference type="Proteomes" id="UP000018467"/>
    </source>
</evidence>
<evidence type="ECO:0000256" key="1">
    <source>
        <dbReference type="ARBA" id="ARBA00008535"/>
    </source>
</evidence>
<dbReference type="GeneTree" id="ENSGT00500000044904"/>
<dbReference type="InterPro" id="IPR006703">
    <property type="entry name" value="G_AIG1"/>
</dbReference>
<dbReference type="Pfam" id="PF04548">
    <property type="entry name" value="AIG1"/>
    <property type="match status" value="1"/>
</dbReference>
<name>A0A3B1JWC8_ASTMX</name>
<feature type="domain" description="AIG1-type G" evidence="4">
    <location>
        <begin position="60"/>
        <end position="220"/>
    </location>
</feature>
<sequence length="550" mass="63021">MSQRMSDPSSALNDLIKKSVELGSGPPSVRRLLTTRSNLDDGGKIRKWTFGQQYANMQNKTILMVGETGTGKTTLINTMVNYYLGVKFEDHVWFEITEEQKTDQTESKTSEITVYEIISEEKTFSLTIIDTPGYGDTRGMNKDMEIPRNLCNLFAHNDGVKDLDAVCLVLKASQNRITERQRYIFDAILSLFGKDIGENIVLLITFSDGFTPTDVFEAVKKEKIPCCYNAENEPVHFLFNNRQSVIHGGKVNKQAVKSTWKMGEDSLGALFEFLKSRQRKSLTMTVNVLKERIQLEACIENLKERIEFIEAKQKELTEVQNTLDQNREQIEKDQKCSLTVNTVYKKKVDITDASWWNRKATCCNVCEENCHEFGCWWTTSASKCEVMKNNYCTACNCHCSKHVKEAKKYVTQRKEEKVTLEELKTKYSNKDVTYDENAFKSMKKEHEKMLEKRKGMTDLEGSLKNLLVENEKKKKSSVKKAYLIITKLSDIALKPDSASTIQHLDFLIPRIEEAGEVAWTQNLKELQKAAVKESAKTTVGYVMMMKKFFS</sequence>
<reference evidence="6" key="1">
    <citation type="submission" date="2013-03" db="EMBL/GenBank/DDBJ databases">
        <authorList>
            <person name="Jeffery W."/>
            <person name="Warren W."/>
            <person name="Wilson R.K."/>
        </authorList>
    </citation>
    <scope>NUCLEOTIDE SEQUENCE</scope>
    <source>
        <strain evidence="6">female</strain>
    </source>
</reference>
<dbReference type="Ensembl" id="ENSAMXT00000033436.1">
    <property type="protein sequence ID" value="ENSAMXP00000045639.1"/>
    <property type="gene ID" value="ENSAMXG00000034407.1"/>
</dbReference>
<dbReference type="GO" id="GO:0005525">
    <property type="term" value="F:GTP binding"/>
    <property type="evidence" value="ECO:0007669"/>
    <property type="project" value="InterPro"/>
</dbReference>
<keyword evidence="6" id="KW-1185">Reference proteome</keyword>
<reference evidence="5" key="3">
    <citation type="submission" date="2025-08" db="UniProtKB">
        <authorList>
            <consortium name="Ensembl"/>
        </authorList>
    </citation>
    <scope>IDENTIFICATION</scope>
</reference>
<comment type="similarity">
    <text evidence="1">Belongs to the TRAFAC class TrmE-Era-EngA-EngB-Septin-like GTPase superfamily. AIG1/Toc34/Toc159-like paraseptin GTPase family. IAN subfamily.</text>
</comment>
<dbReference type="Proteomes" id="UP000018467">
    <property type="component" value="Unassembled WGS sequence"/>
</dbReference>
<keyword evidence="3" id="KW-0175">Coiled coil</keyword>
<feature type="coiled-coil region" evidence="3">
    <location>
        <begin position="292"/>
        <end position="329"/>
    </location>
</feature>
<dbReference type="Gene3D" id="3.40.50.300">
    <property type="entry name" value="P-loop containing nucleotide triphosphate hydrolases"/>
    <property type="match status" value="1"/>
</dbReference>
<evidence type="ECO:0000313" key="5">
    <source>
        <dbReference type="Ensembl" id="ENSAMXP00000045639.1"/>
    </source>
</evidence>
<protein>
    <recommendedName>
        <fullName evidence="4">AIG1-type G domain-containing protein</fullName>
    </recommendedName>
</protein>
<accession>A0A3B1JWC8</accession>
<evidence type="ECO:0000256" key="3">
    <source>
        <dbReference type="SAM" id="Coils"/>
    </source>
</evidence>
<keyword evidence="2" id="KW-0547">Nucleotide-binding</keyword>